<gene>
    <name evidence="2" type="ORF">EV666_108116</name>
</gene>
<dbReference type="RefSeq" id="WP_376884394.1">
    <property type="nucleotide sequence ID" value="NZ_JBHUNN010000001.1"/>
</dbReference>
<organism evidence="2 3">
    <name type="scientific">Camelimonas lactis</name>
    <dbReference type="NCBI Taxonomy" id="659006"/>
    <lineage>
        <taxon>Bacteria</taxon>
        <taxon>Pseudomonadati</taxon>
        <taxon>Pseudomonadota</taxon>
        <taxon>Alphaproteobacteria</taxon>
        <taxon>Hyphomicrobiales</taxon>
        <taxon>Chelatococcaceae</taxon>
        <taxon>Camelimonas</taxon>
    </lineage>
</organism>
<protein>
    <submittedName>
        <fullName evidence="2">Uncharacterized protein DUF930</fullName>
    </submittedName>
</protein>
<feature type="signal peptide" evidence="1">
    <location>
        <begin position="1"/>
        <end position="27"/>
    </location>
</feature>
<evidence type="ECO:0000256" key="1">
    <source>
        <dbReference type="SAM" id="SignalP"/>
    </source>
</evidence>
<sequence length="137" mass="15911">MRSVLSPRVFISMASLGLALQYGHAHAYETSLRPQFERLEPDTRLEEVCDTEVALRLNREQRGLAVDKVVSYTFRQVIQERNNKIVANGAAFRSRGKWFHLKFECQTGPKHMDVHMLTYTAGAEIPRSQWARHYLYD</sequence>
<feature type="chain" id="PRO_5020195222" evidence="1">
    <location>
        <begin position="28"/>
        <end position="137"/>
    </location>
</feature>
<dbReference type="Proteomes" id="UP000294881">
    <property type="component" value="Unassembled WGS sequence"/>
</dbReference>
<accession>A0A4R2GRP7</accession>
<proteinExistence type="predicted"/>
<comment type="caution">
    <text evidence="2">The sequence shown here is derived from an EMBL/GenBank/DDBJ whole genome shotgun (WGS) entry which is preliminary data.</text>
</comment>
<dbReference type="EMBL" id="SLWL01000008">
    <property type="protein sequence ID" value="TCO12793.1"/>
    <property type="molecule type" value="Genomic_DNA"/>
</dbReference>
<evidence type="ECO:0000313" key="3">
    <source>
        <dbReference type="Proteomes" id="UP000294881"/>
    </source>
</evidence>
<dbReference type="InterPro" id="IPR009273">
    <property type="entry name" value="DUF930"/>
</dbReference>
<dbReference type="AlphaFoldDB" id="A0A4R2GRP7"/>
<dbReference type="Pfam" id="PF06059">
    <property type="entry name" value="DUF930"/>
    <property type="match status" value="1"/>
</dbReference>
<keyword evidence="1" id="KW-0732">Signal</keyword>
<reference evidence="2 3" key="1">
    <citation type="submission" date="2019-03" db="EMBL/GenBank/DDBJ databases">
        <title>Genomic Encyclopedia of Type Strains, Phase IV (KMG-IV): sequencing the most valuable type-strain genomes for metagenomic binning, comparative biology and taxonomic classification.</title>
        <authorList>
            <person name="Goeker M."/>
        </authorList>
    </citation>
    <scope>NUCLEOTIDE SEQUENCE [LARGE SCALE GENOMIC DNA]</scope>
    <source>
        <strain evidence="2 3">DSM 22958</strain>
    </source>
</reference>
<name>A0A4R2GRP7_9HYPH</name>
<evidence type="ECO:0000313" key="2">
    <source>
        <dbReference type="EMBL" id="TCO12793.1"/>
    </source>
</evidence>
<keyword evidence="3" id="KW-1185">Reference proteome</keyword>